<dbReference type="EMBL" id="JAJJHW010002774">
    <property type="protein sequence ID" value="KAH8365882.1"/>
    <property type="molecule type" value="Genomic_DNA"/>
</dbReference>
<dbReference type="PROSITE" id="PS00132">
    <property type="entry name" value="CARBOXYPEPT_ZN_1"/>
    <property type="match status" value="1"/>
</dbReference>
<keyword evidence="5" id="KW-0479">Metal-binding</keyword>
<evidence type="ECO:0000256" key="5">
    <source>
        <dbReference type="ARBA" id="ARBA00022723"/>
    </source>
</evidence>
<dbReference type="SUPFAM" id="SSF53187">
    <property type="entry name" value="Zn-dependent exopeptidases"/>
    <property type="match status" value="1"/>
</dbReference>
<feature type="active site" description="Proton donor/acceptor" evidence="10">
    <location>
        <position position="296"/>
    </location>
</feature>
<gene>
    <name evidence="13" type="ORF">KR093_006910</name>
</gene>
<dbReference type="GO" id="GO:0006508">
    <property type="term" value="P:proteolysis"/>
    <property type="evidence" value="ECO:0007669"/>
    <property type="project" value="UniProtKB-KW"/>
</dbReference>
<comment type="cofactor">
    <cofactor evidence="1">
        <name>Zn(2+)</name>
        <dbReference type="ChEBI" id="CHEBI:29105"/>
    </cofactor>
</comment>
<accession>A0AAD4PIM3</accession>
<keyword evidence="14" id="KW-1185">Reference proteome</keyword>
<keyword evidence="4" id="KW-0645">Protease</keyword>
<evidence type="ECO:0000256" key="6">
    <source>
        <dbReference type="ARBA" id="ARBA00022729"/>
    </source>
</evidence>
<evidence type="ECO:0000256" key="10">
    <source>
        <dbReference type="PROSITE-ProRule" id="PRU01379"/>
    </source>
</evidence>
<feature type="chain" id="PRO_5042034842" description="Peptidase M14 domain-containing protein" evidence="11">
    <location>
        <begin position="21"/>
        <end position="338"/>
    </location>
</feature>
<feature type="non-terminal residue" evidence="13">
    <location>
        <position position="338"/>
    </location>
</feature>
<evidence type="ECO:0000256" key="11">
    <source>
        <dbReference type="SAM" id="SignalP"/>
    </source>
</evidence>
<dbReference type="AlphaFoldDB" id="A0AAD4PIM3"/>
<proteinExistence type="inferred from homology"/>
<dbReference type="FunFam" id="3.40.630.10:FF:000084">
    <property type="entry name" value="Carboxypeptidase B2"/>
    <property type="match status" value="1"/>
</dbReference>
<name>A0AAD4PIM3_9MUSC</name>
<dbReference type="GO" id="GO:0005615">
    <property type="term" value="C:extracellular space"/>
    <property type="evidence" value="ECO:0007669"/>
    <property type="project" value="TreeGrafter"/>
</dbReference>
<dbReference type="InterPro" id="IPR000834">
    <property type="entry name" value="Peptidase_M14"/>
</dbReference>
<organism evidence="13 14">
    <name type="scientific">Drosophila rubida</name>
    <dbReference type="NCBI Taxonomy" id="30044"/>
    <lineage>
        <taxon>Eukaryota</taxon>
        <taxon>Metazoa</taxon>
        <taxon>Ecdysozoa</taxon>
        <taxon>Arthropoda</taxon>
        <taxon>Hexapoda</taxon>
        <taxon>Insecta</taxon>
        <taxon>Pterygota</taxon>
        <taxon>Neoptera</taxon>
        <taxon>Endopterygota</taxon>
        <taxon>Diptera</taxon>
        <taxon>Brachycera</taxon>
        <taxon>Muscomorpha</taxon>
        <taxon>Ephydroidea</taxon>
        <taxon>Drosophilidae</taxon>
        <taxon>Drosophila</taxon>
    </lineage>
</organism>
<dbReference type="GO" id="GO:0004181">
    <property type="term" value="F:metallocarboxypeptidase activity"/>
    <property type="evidence" value="ECO:0007669"/>
    <property type="project" value="InterPro"/>
</dbReference>
<dbReference type="GO" id="GO:0008270">
    <property type="term" value="F:zinc ion binding"/>
    <property type="evidence" value="ECO:0007669"/>
    <property type="project" value="InterPro"/>
</dbReference>
<protein>
    <recommendedName>
        <fullName evidence="12">Peptidase M14 domain-containing protein</fullName>
    </recommendedName>
</protein>
<reference evidence="13" key="1">
    <citation type="journal article" date="2021" name="Mol. Ecol. Resour.">
        <title>Phylogenomic analyses of the genus Drosophila reveals genomic signals of climate adaptation.</title>
        <authorList>
            <person name="Li F."/>
            <person name="Rane R.V."/>
            <person name="Luria V."/>
            <person name="Xiong Z."/>
            <person name="Chen J."/>
            <person name="Li Z."/>
            <person name="Catullo R.A."/>
            <person name="Griffin P.C."/>
            <person name="Schiffer M."/>
            <person name="Pearce S."/>
            <person name="Lee S.F."/>
            <person name="McElroy K."/>
            <person name="Stocker A."/>
            <person name="Shirriffs J."/>
            <person name="Cockerell F."/>
            <person name="Coppin C."/>
            <person name="Sgro C.M."/>
            <person name="Karger A."/>
            <person name="Cain J.W."/>
            <person name="Weber J.A."/>
            <person name="Santpere G."/>
            <person name="Kirschner M.W."/>
            <person name="Hoffmann A.A."/>
            <person name="Oakeshott J.G."/>
            <person name="Zhang G."/>
        </authorList>
    </citation>
    <scope>NUCLEOTIDE SEQUENCE</scope>
    <source>
        <strain evidence="13">BGI-SZ-2011g</strain>
    </source>
</reference>
<evidence type="ECO:0000256" key="9">
    <source>
        <dbReference type="ARBA" id="ARBA00023049"/>
    </source>
</evidence>
<dbReference type="Gene3D" id="3.40.630.10">
    <property type="entry name" value="Zn peptidases"/>
    <property type="match status" value="1"/>
</dbReference>
<dbReference type="PRINTS" id="PR00765">
    <property type="entry name" value="CRBOXYPTASEA"/>
</dbReference>
<keyword evidence="9" id="KW-0482">Metalloprotease</keyword>
<evidence type="ECO:0000256" key="2">
    <source>
        <dbReference type="ARBA" id="ARBA00005988"/>
    </source>
</evidence>
<keyword evidence="6 11" id="KW-0732">Signal</keyword>
<evidence type="ECO:0000256" key="8">
    <source>
        <dbReference type="ARBA" id="ARBA00022833"/>
    </source>
</evidence>
<feature type="signal peptide" evidence="11">
    <location>
        <begin position="1"/>
        <end position="20"/>
    </location>
</feature>
<dbReference type="InterPro" id="IPR057246">
    <property type="entry name" value="CARBOXYPEPT_ZN_1"/>
</dbReference>
<feature type="domain" description="Peptidase M14" evidence="12">
    <location>
        <begin position="36"/>
        <end position="333"/>
    </location>
</feature>
<dbReference type="PROSITE" id="PS52035">
    <property type="entry name" value="PEPTIDASE_M14"/>
    <property type="match status" value="1"/>
</dbReference>
<dbReference type="Proteomes" id="UP001200034">
    <property type="component" value="Unassembled WGS sequence"/>
</dbReference>
<evidence type="ECO:0000256" key="7">
    <source>
        <dbReference type="ARBA" id="ARBA00022801"/>
    </source>
</evidence>
<dbReference type="Pfam" id="PF00246">
    <property type="entry name" value="Peptidase_M14"/>
    <property type="match status" value="1"/>
</dbReference>
<comment type="similarity">
    <text evidence="2 10">Belongs to the peptidase M14 family.</text>
</comment>
<keyword evidence="7" id="KW-0378">Hydrolase</keyword>
<comment type="caution">
    <text evidence="13">The sequence shown here is derived from an EMBL/GenBank/DDBJ whole genome shotgun (WGS) entry which is preliminary data.</text>
</comment>
<dbReference type="SMART" id="SM00631">
    <property type="entry name" value="Zn_pept"/>
    <property type="match status" value="1"/>
</dbReference>
<evidence type="ECO:0000313" key="14">
    <source>
        <dbReference type="Proteomes" id="UP001200034"/>
    </source>
</evidence>
<evidence type="ECO:0000256" key="3">
    <source>
        <dbReference type="ARBA" id="ARBA00022645"/>
    </source>
</evidence>
<keyword evidence="8" id="KW-0862">Zinc</keyword>
<dbReference type="PANTHER" id="PTHR11705">
    <property type="entry name" value="PROTEASE FAMILY M14 CARBOXYPEPTIDASE A,B"/>
    <property type="match status" value="1"/>
</dbReference>
<evidence type="ECO:0000313" key="13">
    <source>
        <dbReference type="EMBL" id="KAH8365882.1"/>
    </source>
</evidence>
<evidence type="ECO:0000256" key="4">
    <source>
        <dbReference type="ARBA" id="ARBA00022670"/>
    </source>
</evidence>
<keyword evidence="3" id="KW-0121">Carboxypeptidase</keyword>
<dbReference type="PANTHER" id="PTHR11705:SF140">
    <property type="entry name" value="FI02848P-RELATED"/>
    <property type="match status" value="1"/>
</dbReference>
<evidence type="ECO:0000259" key="12">
    <source>
        <dbReference type="PROSITE" id="PS52035"/>
    </source>
</evidence>
<evidence type="ECO:0000256" key="1">
    <source>
        <dbReference type="ARBA" id="ARBA00001947"/>
    </source>
</evidence>
<sequence length="338" mass="38011">MRSALFALLLSITLFNRTASFGVSRRQAAPTLDTDDYYSYNGILQYLDELTAAFPQRLQTRDVGTTYENRTLRTITITNGDGRAGKKVIFVVATEHAREWLTPVAALYTVEQLVLNVAANAELLRDYDWMVLPVVNPDGYEYSHSMDKYWRSNRSPNGGDCFGTNLNRNYDIGWLTGYVAQTDPCHEHYAGSKPFSEIETRAVRDIMLDLTASGRAVMFLTLHSRQRCVYYPWVHKSTPAENVQRLREVAQVGAEALQRAGGTEFTFEQAGVEDPFGGTSLDYAYSVGFPLAFALELSGVRGDNVFDFWPPTNLLKDLAEDSWLGIRAMAVKAIEYYP</sequence>